<accession>A0ACD0P8B4</accession>
<name>A0ACD0P8B4_9BASI</name>
<feature type="non-terminal residue" evidence="1">
    <location>
        <position position="1"/>
    </location>
</feature>
<protein>
    <submittedName>
        <fullName evidence="1">Thioredoxin-like protein</fullName>
    </submittedName>
</protein>
<reference evidence="1 2" key="1">
    <citation type="journal article" date="2018" name="Mol. Biol. Evol.">
        <title>Broad Genomic Sampling Reveals a Smut Pathogenic Ancestry of the Fungal Clade Ustilaginomycotina.</title>
        <authorList>
            <person name="Kijpornyongpan T."/>
            <person name="Mondo S.J."/>
            <person name="Barry K."/>
            <person name="Sandor L."/>
            <person name="Lee J."/>
            <person name="Lipzen A."/>
            <person name="Pangilinan J."/>
            <person name="LaButti K."/>
            <person name="Hainaut M."/>
            <person name="Henrissat B."/>
            <person name="Grigoriev I.V."/>
            <person name="Spatafora J.W."/>
            <person name="Aime M.C."/>
        </authorList>
    </citation>
    <scope>NUCLEOTIDE SEQUENCE [LARGE SCALE GENOMIC DNA]</scope>
    <source>
        <strain evidence="1 2">SA 807</strain>
    </source>
</reference>
<gene>
    <name evidence="1" type="ORF">IE53DRAFT_308651</name>
</gene>
<evidence type="ECO:0000313" key="2">
    <source>
        <dbReference type="Proteomes" id="UP000245626"/>
    </source>
</evidence>
<keyword evidence="2" id="KW-1185">Reference proteome</keyword>
<evidence type="ECO:0000313" key="1">
    <source>
        <dbReference type="EMBL" id="PWN54287.1"/>
    </source>
</evidence>
<proteinExistence type="predicted"/>
<dbReference type="Proteomes" id="UP000245626">
    <property type="component" value="Unassembled WGS sequence"/>
</dbReference>
<sequence>KKFGKIINPVFISCDPARDTVEQLARYISDFHPRMVGLTGDYDSVKSACKAYRVYFSTPPSADPMGDYLVDHSIFFYLMDPEGKFVEAFGRSVDAQEVGNKVEGFIQKWKETAGSIQVADARERVAKDGRPKVDKETLKPLDKAP</sequence>
<organism evidence="1 2">
    <name type="scientific">Violaceomyces palustris</name>
    <dbReference type="NCBI Taxonomy" id="1673888"/>
    <lineage>
        <taxon>Eukaryota</taxon>
        <taxon>Fungi</taxon>
        <taxon>Dikarya</taxon>
        <taxon>Basidiomycota</taxon>
        <taxon>Ustilaginomycotina</taxon>
        <taxon>Ustilaginomycetes</taxon>
        <taxon>Violaceomycetales</taxon>
        <taxon>Violaceomycetaceae</taxon>
        <taxon>Violaceomyces</taxon>
    </lineage>
</organism>
<dbReference type="EMBL" id="KZ819689">
    <property type="protein sequence ID" value="PWN54287.1"/>
    <property type="molecule type" value="Genomic_DNA"/>
</dbReference>